<proteinExistence type="predicted"/>
<keyword evidence="4" id="KW-0539">Nucleus</keyword>
<feature type="compositionally biased region" description="Polar residues" evidence="5">
    <location>
        <begin position="857"/>
        <end position="872"/>
    </location>
</feature>
<evidence type="ECO:0000259" key="6">
    <source>
        <dbReference type="PROSITE" id="PS50048"/>
    </source>
</evidence>
<dbReference type="CDD" id="cd12148">
    <property type="entry name" value="fungal_TF_MHR"/>
    <property type="match status" value="1"/>
</dbReference>
<feature type="compositionally biased region" description="Low complexity" evidence="5">
    <location>
        <begin position="820"/>
        <end position="841"/>
    </location>
</feature>
<feature type="compositionally biased region" description="Polar residues" evidence="5">
    <location>
        <begin position="78"/>
        <end position="97"/>
    </location>
</feature>
<dbReference type="InterPro" id="IPR036864">
    <property type="entry name" value="Zn2-C6_fun-type_DNA-bd_sf"/>
</dbReference>
<feature type="compositionally biased region" description="Low complexity" evidence="5">
    <location>
        <begin position="101"/>
        <end position="116"/>
    </location>
</feature>
<dbReference type="PANTHER" id="PTHR31001">
    <property type="entry name" value="UNCHARACTERIZED TRANSCRIPTIONAL REGULATORY PROTEIN"/>
    <property type="match status" value="1"/>
</dbReference>
<name>A0A1E3P6W6_WICAA</name>
<evidence type="ECO:0000256" key="2">
    <source>
        <dbReference type="ARBA" id="ARBA00022723"/>
    </source>
</evidence>
<dbReference type="OrthoDB" id="5142537at2759"/>
<dbReference type="InterPro" id="IPR001138">
    <property type="entry name" value="Zn2Cys6_DnaBD"/>
</dbReference>
<evidence type="ECO:0000256" key="4">
    <source>
        <dbReference type="ARBA" id="ARBA00023242"/>
    </source>
</evidence>
<dbReference type="GO" id="GO:0005634">
    <property type="term" value="C:nucleus"/>
    <property type="evidence" value="ECO:0007669"/>
    <property type="project" value="UniProtKB-SubCell"/>
</dbReference>
<feature type="region of interest" description="Disordered" evidence="5">
    <location>
        <begin position="184"/>
        <end position="222"/>
    </location>
</feature>
<keyword evidence="2" id="KW-0479">Metal-binding</keyword>
<evidence type="ECO:0000313" key="7">
    <source>
        <dbReference type="EMBL" id="ODQ61169.1"/>
    </source>
</evidence>
<dbReference type="InterPro" id="IPR007219">
    <property type="entry name" value="XnlR_reg_dom"/>
</dbReference>
<feature type="region of interest" description="Disordered" evidence="5">
    <location>
        <begin position="73"/>
        <end position="122"/>
    </location>
</feature>
<dbReference type="GO" id="GO:0006351">
    <property type="term" value="P:DNA-templated transcription"/>
    <property type="evidence" value="ECO:0007669"/>
    <property type="project" value="InterPro"/>
</dbReference>
<organism evidence="7 8">
    <name type="scientific">Wickerhamomyces anomalus (strain ATCC 58044 / CBS 1984 / NCYC 433 / NRRL Y-366-8)</name>
    <name type="common">Yeast</name>
    <name type="synonym">Hansenula anomala</name>
    <dbReference type="NCBI Taxonomy" id="683960"/>
    <lineage>
        <taxon>Eukaryota</taxon>
        <taxon>Fungi</taxon>
        <taxon>Dikarya</taxon>
        <taxon>Ascomycota</taxon>
        <taxon>Saccharomycotina</taxon>
        <taxon>Saccharomycetes</taxon>
        <taxon>Phaffomycetales</taxon>
        <taxon>Wickerhamomycetaceae</taxon>
        <taxon>Wickerhamomyces</taxon>
    </lineage>
</organism>
<dbReference type="EMBL" id="KV454209">
    <property type="protein sequence ID" value="ODQ61169.1"/>
    <property type="molecule type" value="Genomic_DNA"/>
</dbReference>
<dbReference type="RefSeq" id="XP_019040376.1">
    <property type="nucleotide sequence ID" value="XM_019181416.1"/>
</dbReference>
<keyword evidence="3" id="KW-0862">Zinc</keyword>
<feature type="compositionally biased region" description="Low complexity" evidence="5">
    <location>
        <begin position="186"/>
        <end position="222"/>
    </location>
</feature>
<gene>
    <name evidence="7" type="ORF">WICANDRAFT_27817</name>
</gene>
<dbReference type="GO" id="GO:0003677">
    <property type="term" value="F:DNA binding"/>
    <property type="evidence" value="ECO:0007669"/>
    <property type="project" value="InterPro"/>
</dbReference>
<feature type="region of interest" description="Disordered" evidence="5">
    <location>
        <begin position="141"/>
        <end position="172"/>
    </location>
</feature>
<evidence type="ECO:0000256" key="1">
    <source>
        <dbReference type="ARBA" id="ARBA00004123"/>
    </source>
</evidence>
<feature type="compositionally biased region" description="Low complexity" evidence="5">
    <location>
        <begin position="160"/>
        <end position="172"/>
    </location>
</feature>
<dbReference type="GO" id="GO:0008270">
    <property type="term" value="F:zinc ion binding"/>
    <property type="evidence" value="ECO:0007669"/>
    <property type="project" value="InterPro"/>
</dbReference>
<dbReference type="InterPro" id="IPR050613">
    <property type="entry name" value="Sec_Metabolite_Reg"/>
</dbReference>
<accession>A0A1E3P6W6</accession>
<dbReference type="STRING" id="683960.A0A1E3P6W6"/>
<reference evidence="7 8" key="1">
    <citation type="journal article" date="2016" name="Proc. Natl. Acad. Sci. U.S.A.">
        <title>Comparative genomics of biotechnologically important yeasts.</title>
        <authorList>
            <person name="Riley R."/>
            <person name="Haridas S."/>
            <person name="Wolfe K.H."/>
            <person name="Lopes M.R."/>
            <person name="Hittinger C.T."/>
            <person name="Goeker M."/>
            <person name="Salamov A.A."/>
            <person name="Wisecaver J.H."/>
            <person name="Long T.M."/>
            <person name="Calvey C.H."/>
            <person name="Aerts A.L."/>
            <person name="Barry K.W."/>
            <person name="Choi C."/>
            <person name="Clum A."/>
            <person name="Coughlan A.Y."/>
            <person name="Deshpande S."/>
            <person name="Douglass A.P."/>
            <person name="Hanson S.J."/>
            <person name="Klenk H.-P."/>
            <person name="LaButti K.M."/>
            <person name="Lapidus A."/>
            <person name="Lindquist E.A."/>
            <person name="Lipzen A.M."/>
            <person name="Meier-Kolthoff J.P."/>
            <person name="Ohm R.A."/>
            <person name="Otillar R.P."/>
            <person name="Pangilinan J.L."/>
            <person name="Peng Y."/>
            <person name="Rokas A."/>
            <person name="Rosa C.A."/>
            <person name="Scheuner C."/>
            <person name="Sibirny A.A."/>
            <person name="Slot J.C."/>
            <person name="Stielow J.B."/>
            <person name="Sun H."/>
            <person name="Kurtzman C.P."/>
            <person name="Blackwell M."/>
            <person name="Grigoriev I.V."/>
            <person name="Jeffries T.W."/>
        </authorList>
    </citation>
    <scope>NUCLEOTIDE SEQUENCE [LARGE SCALE GENOMIC DNA]</scope>
    <source>
        <strain evidence="8">ATCC 58044 / CBS 1984 / NCYC 433 / NRRL Y-366-8</strain>
    </source>
</reference>
<dbReference type="Pfam" id="PF00172">
    <property type="entry name" value="Zn_clus"/>
    <property type="match status" value="1"/>
</dbReference>
<dbReference type="PROSITE" id="PS50048">
    <property type="entry name" value="ZN2_CY6_FUNGAL_2"/>
    <property type="match status" value="1"/>
</dbReference>
<dbReference type="Proteomes" id="UP000094112">
    <property type="component" value="Unassembled WGS sequence"/>
</dbReference>
<dbReference type="SUPFAM" id="SSF57701">
    <property type="entry name" value="Zn2/Cys6 DNA-binding domain"/>
    <property type="match status" value="1"/>
</dbReference>
<feature type="domain" description="Zn(2)-C6 fungal-type" evidence="6">
    <location>
        <begin position="16"/>
        <end position="49"/>
    </location>
</feature>
<dbReference type="CDD" id="cd00067">
    <property type="entry name" value="GAL4"/>
    <property type="match status" value="1"/>
</dbReference>
<protein>
    <recommendedName>
        <fullName evidence="6">Zn(2)-C6 fungal-type domain-containing protein</fullName>
    </recommendedName>
</protein>
<comment type="subcellular location">
    <subcellularLocation>
        <location evidence="1">Nucleus</location>
    </subcellularLocation>
</comment>
<feature type="region of interest" description="Disordered" evidence="5">
    <location>
        <begin position="811"/>
        <end position="875"/>
    </location>
</feature>
<dbReference type="GO" id="GO:0000981">
    <property type="term" value="F:DNA-binding transcription factor activity, RNA polymerase II-specific"/>
    <property type="evidence" value="ECO:0007669"/>
    <property type="project" value="InterPro"/>
</dbReference>
<evidence type="ECO:0000256" key="3">
    <source>
        <dbReference type="ARBA" id="ARBA00022833"/>
    </source>
</evidence>
<dbReference type="GeneID" id="30198662"/>
<dbReference type="AlphaFoldDB" id="A0A1E3P6W6"/>
<sequence length="918" mass="104314">MSAAPLSKPGGKKSHACGPCRRLKRKCDLQIPCGTCKSGRNTKIDECMANPARPLNNIQELIAPNLKFGRVQKRSPEGFSNNNGSAINSSTNSPNVKRQSKSSITSSDGSSNGNGNTPKRLKSVTHEGSFQTNFSQFDIKAEQESPAHHQNSVSSNSTDYPPQHYQQPYQQQQHIPIQNPLVPNHQQQQMLQTHSQIQSPSASYDQAASQQQQQQTHSAPPLPQYQYHQQVPVQPNPYAPMNYSQPSPAPQQHQQMIPQVAQAQIPSTKNDYKTKYLNLLPSQIQTTVLVNFYLQNIDYIYHPLHHPSFRAELENFWLDQEKVDVGWLAVLFMVLALAAIHLPKGLINITSQEIEKSHKIWFEASRECINIWDSMQTDPTKFNIYTLQCFSLCQLYFYATKRAEALIEILEKAIKDCLKMGLDKDDSENPNLLEVQMKRRLWWDVCGCDSFRSLSLGVKPLIRSYSNTVPLPANANDTDITKESIKIRSSSIATDNSFNIYRAQMMKILNGIYEKEHEIHEQISSTDLKNNLEKVEDQLFKGLIEIDIELCDSSKGWFFQMDKFGNLPSINDPKIQFQHHMLHTCICIHRFRIYQNYLSDDIPIAWEVGVTSARALFEVYKRLRKIYDLKNPLFLSQIHQSFTGSIIQSMLLLLNHKISLEDQNALYGDIDWMLKDLEVLGREVFILKPEVLKESFKVLNALKKSINKNLVELEKDQKDIVSNVFGGKDMTENYLQKCTVSFIIDKVDRRASNEPPAAEKNDFDYENQLGTSVSSDLIGKSVEKFNQVRSLKSEANSKENSMEKQLKLLKAQAMRSQESPQQNIDPTQQVQPQQPTAQIPQSAMTVQDPGFPLQQPIPLTSSSSEMNNNNGTDGFVRQGTPIEINLSGIDSFWNDVGPQGIDELNNMYYSEFSGYRIA</sequence>
<evidence type="ECO:0000256" key="5">
    <source>
        <dbReference type="SAM" id="MobiDB-lite"/>
    </source>
</evidence>
<feature type="compositionally biased region" description="Polar residues" evidence="5">
    <location>
        <begin position="148"/>
        <end position="159"/>
    </location>
</feature>
<keyword evidence="8" id="KW-1185">Reference proteome</keyword>
<dbReference type="Pfam" id="PF04082">
    <property type="entry name" value="Fungal_trans"/>
    <property type="match status" value="1"/>
</dbReference>
<evidence type="ECO:0000313" key="8">
    <source>
        <dbReference type="Proteomes" id="UP000094112"/>
    </source>
</evidence>